<dbReference type="Proteomes" id="UP001230188">
    <property type="component" value="Unassembled WGS sequence"/>
</dbReference>
<dbReference type="InterPro" id="IPR003591">
    <property type="entry name" value="Leu-rich_rpt_typical-subtyp"/>
</dbReference>
<keyword evidence="5" id="KW-0677">Repeat</keyword>
<dbReference type="FunFam" id="3.80.10.10:FF:000041">
    <property type="entry name" value="LRR receptor-like serine/threonine-protein kinase ERECTA"/>
    <property type="match status" value="1"/>
</dbReference>
<keyword evidence="3" id="KW-0812">Transmembrane</keyword>
<dbReference type="Gene3D" id="3.80.10.10">
    <property type="entry name" value="Ribonuclease Inhibitor"/>
    <property type="match status" value="2"/>
</dbReference>
<evidence type="ECO:0000259" key="9">
    <source>
        <dbReference type="Pfam" id="PF23598"/>
    </source>
</evidence>
<evidence type="ECO:0000313" key="11">
    <source>
        <dbReference type="Proteomes" id="UP001230188"/>
    </source>
</evidence>
<keyword evidence="11" id="KW-1185">Reference proteome</keyword>
<sequence length="507" mass="55335">MKTTDELGDIHKGSMRRPCGGVVGGKAASCGVLARNHVSFHGAGDPRDWESSILEMEKAQASGLWDSACSFLRVPFGPLLHTLSYINGIELARLETACPPLARTRMCETASKAMVMANMRRHSKKGLPADFGIVETSWKQLTGWIGSPPAWCVLHDLYCATDGENSWEWSEGWSASDIDVSRWFGVTAKMGRVVGLALFSNSLRGELPRSLGSLANLRELLLHHNQLVGEIPTSLGTLRCLETLDLSANRFSGELPASLAAATRLVYLNVSSNRLSGALPEALGNLTRLEALHVDHNSFTGAIPPSLGALSKLEVLNASNCWLTGELPASLACLVSLRVLFLGHNRLTGRLDVLAPLCYDHRRGPPHDRHLPSGQLRELYANDNNLDVRDVHPTLATNLSVLFVERNRPRVVVTPIASSSSLAAMPPHQHRCSPDHRVPADPANRRVVPADPLPGHDAAATTWSTMALQRELENIPPAAERYRPIRPFNGRDVAKYDDDDDDDAPYL</sequence>
<dbReference type="PANTHER" id="PTHR47988">
    <property type="entry name" value="SOMATIC EMBRYOGENESIS RECEPTOR KINASE 1"/>
    <property type="match status" value="1"/>
</dbReference>
<keyword evidence="4" id="KW-0732">Signal</keyword>
<evidence type="ECO:0000256" key="7">
    <source>
        <dbReference type="ARBA" id="ARBA00023136"/>
    </source>
</evidence>
<feature type="domain" description="Disease resistance R13L4/SHOC-2-like LRR" evidence="9">
    <location>
        <begin position="207"/>
        <end position="340"/>
    </location>
</feature>
<gene>
    <name evidence="10" type="ORF">CTAYLR_006064</name>
</gene>
<evidence type="ECO:0000256" key="2">
    <source>
        <dbReference type="ARBA" id="ARBA00022614"/>
    </source>
</evidence>
<evidence type="ECO:0000256" key="5">
    <source>
        <dbReference type="ARBA" id="ARBA00022737"/>
    </source>
</evidence>
<feature type="region of interest" description="Disordered" evidence="8">
    <location>
        <begin position="479"/>
        <end position="507"/>
    </location>
</feature>
<evidence type="ECO:0000256" key="4">
    <source>
        <dbReference type="ARBA" id="ARBA00022729"/>
    </source>
</evidence>
<dbReference type="AlphaFoldDB" id="A0AAD7XNF6"/>
<dbReference type="SUPFAM" id="SSF52058">
    <property type="entry name" value="L domain-like"/>
    <property type="match status" value="1"/>
</dbReference>
<evidence type="ECO:0000313" key="10">
    <source>
        <dbReference type="EMBL" id="KAJ8609145.1"/>
    </source>
</evidence>
<evidence type="ECO:0000256" key="1">
    <source>
        <dbReference type="ARBA" id="ARBA00004370"/>
    </source>
</evidence>
<organism evidence="10 11">
    <name type="scientific">Chrysophaeum taylorii</name>
    <dbReference type="NCBI Taxonomy" id="2483200"/>
    <lineage>
        <taxon>Eukaryota</taxon>
        <taxon>Sar</taxon>
        <taxon>Stramenopiles</taxon>
        <taxon>Ochrophyta</taxon>
        <taxon>Pelagophyceae</taxon>
        <taxon>Pelagomonadales</taxon>
        <taxon>Pelagomonadaceae</taxon>
        <taxon>Chrysophaeum</taxon>
    </lineage>
</organism>
<dbReference type="Pfam" id="PF23598">
    <property type="entry name" value="LRR_14"/>
    <property type="match status" value="1"/>
</dbReference>
<accession>A0AAD7XNF6</accession>
<comment type="subcellular location">
    <subcellularLocation>
        <location evidence="1">Membrane</location>
    </subcellularLocation>
</comment>
<keyword evidence="7" id="KW-0472">Membrane</keyword>
<evidence type="ECO:0000256" key="8">
    <source>
        <dbReference type="SAM" id="MobiDB-lite"/>
    </source>
</evidence>
<dbReference type="EMBL" id="JAQMWT010000149">
    <property type="protein sequence ID" value="KAJ8609145.1"/>
    <property type="molecule type" value="Genomic_DNA"/>
</dbReference>
<dbReference type="InterPro" id="IPR055414">
    <property type="entry name" value="LRR_R13L4/SHOC2-like"/>
</dbReference>
<comment type="caution">
    <text evidence="10">The sequence shown here is derived from an EMBL/GenBank/DDBJ whole genome shotgun (WGS) entry which is preliminary data.</text>
</comment>
<dbReference type="FunFam" id="3.80.10.10:FF:000129">
    <property type="entry name" value="Leucine-rich repeat receptor-like kinase"/>
    <property type="match status" value="1"/>
</dbReference>
<protein>
    <recommendedName>
        <fullName evidence="9">Disease resistance R13L4/SHOC-2-like LRR domain-containing protein</fullName>
    </recommendedName>
</protein>
<dbReference type="SMART" id="SM00369">
    <property type="entry name" value="LRR_TYP"/>
    <property type="match status" value="3"/>
</dbReference>
<proteinExistence type="predicted"/>
<evidence type="ECO:0000256" key="6">
    <source>
        <dbReference type="ARBA" id="ARBA00022989"/>
    </source>
</evidence>
<feature type="compositionally biased region" description="Acidic residues" evidence="8">
    <location>
        <begin position="497"/>
        <end position="507"/>
    </location>
</feature>
<keyword evidence="2" id="KW-0433">Leucine-rich repeat</keyword>
<evidence type="ECO:0000256" key="3">
    <source>
        <dbReference type="ARBA" id="ARBA00022692"/>
    </source>
</evidence>
<reference evidence="10" key="1">
    <citation type="submission" date="2023-01" db="EMBL/GenBank/DDBJ databases">
        <title>Metagenome sequencing of chrysophaentin producing Chrysophaeum taylorii.</title>
        <authorList>
            <person name="Davison J."/>
            <person name="Bewley C."/>
        </authorList>
    </citation>
    <scope>NUCLEOTIDE SEQUENCE</scope>
    <source>
        <strain evidence="10">NIES-1699</strain>
    </source>
</reference>
<name>A0AAD7XNF6_9STRA</name>
<dbReference type="InterPro" id="IPR032675">
    <property type="entry name" value="LRR_dom_sf"/>
</dbReference>
<keyword evidence="6" id="KW-1133">Transmembrane helix</keyword>
<dbReference type="GO" id="GO:0016020">
    <property type="term" value="C:membrane"/>
    <property type="evidence" value="ECO:0007669"/>
    <property type="project" value="UniProtKB-SubCell"/>
</dbReference>